<dbReference type="GO" id="GO:0003677">
    <property type="term" value="F:DNA binding"/>
    <property type="evidence" value="ECO:0007669"/>
    <property type="project" value="InterPro"/>
</dbReference>
<evidence type="ECO:0000313" key="4">
    <source>
        <dbReference type="EMBL" id="GLG05667.1"/>
    </source>
</evidence>
<evidence type="ECO:0000259" key="2">
    <source>
        <dbReference type="Pfam" id="PF01548"/>
    </source>
</evidence>
<gene>
    <name evidence="4" type="ORF">Selli1_28410</name>
    <name evidence="5" type="ORF">Selli1_28600</name>
</gene>
<dbReference type="Proteomes" id="UP001145145">
    <property type="component" value="Unassembled WGS sequence"/>
</dbReference>
<dbReference type="Pfam" id="PF01548">
    <property type="entry name" value="DEDD_Tnp_IS110"/>
    <property type="match status" value="1"/>
</dbReference>
<evidence type="ECO:0000259" key="3">
    <source>
        <dbReference type="Pfam" id="PF02371"/>
    </source>
</evidence>
<evidence type="ECO:0000313" key="5">
    <source>
        <dbReference type="EMBL" id="GLG05686.1"/>
    </source>
</evidence>
<feature type="domain" description="Transposase IS116/IS110/IS902 C-terminal" evidence="3">
    <location>
        <begin position="231"/>
        <end position="314"/>
    </location>
</feature>
<comment type="caution">
    <text evidence="5">The sequence shown here is derived from an EMBL/GenBank/DDBJ whole genome shotgun (WGS) entry which is preliminary data.</text>
</comment>
<dbReference type="PANTHER" id="PTHR33055:SF13">
    <property type="entry name" value="TRANSPOSASE"/>
    <property type="match status" value="1"/>
</dbReference>
<dbReference type="InterPro" id="IPR002525">
    <property type="entry name" value="Transp_IS110-like_N"/>
</dbReference>
<name>A0A9W6CD63_9FIRM</name>
<evidence type="ECO:0000313" key="6">
    <source>
        <dbReference type="Proteomes" id="UP001145145"/>
    </source>
</evidence>
<dbReference type="AlphaFoldDB" id="A0A9W6CD63"/>
<dbReference type="EMBL" id="BSBO01000034">
    <property type="protein sequence ID" value="GLG05686.1"/>
    <property type="molecule type" value="Genomic_DNA"/>
</dbReference>
<dbReference type="EMBL" id="BSBO01000034">
    <property type="protein sequence ID" value="GLG05667.1"/>
    <property type="molecule type" value="Genomic_DNA"/>
</dbReference>
<dbReference type="GO" id="GO:0006313">
    <property type="term" value="P:DNA transposition"/>
    <property type="evidence" value="ECO:0007669"/>
    <property type="project" value="InterPro"/>
</dbReference>
<dbReference type="InterPro" id="IPR003346">
    <property type="entry name" value="Transposase_20"/>
</dbReference>
<dbReference type="Pfam" id="PF02371">
    <property type="entry name" value="Transposase_20"/>
    <property type="match status" value="1"/>
</dbReference>
<organism evidence="5 6">
    <name type="scientific">Sellimonas catena</name>
    <dbReference type="NCBI Taxonomy" id="2994035"/>
    <lineage>
        <taxon>Bacteria</taxon>
        <taxon>Bacillati</taxon>
        <taxon>Bacillota</taxon>
        <taxon>Clostridia</taxon>
        <taxon>Lachnospirales</taxon>
        <taxon>Lachnospiraceae</taxon>
        <taxon>Sellimonas</taxon>
    </lineage>
</organism>
<dbReference type="InterPro" id="IPR047650">
    <property type="entry name" value="Transpos_IS110"/>
</dbReference>
<evidence type="ECO:0000256" key="1">
    <source>
        <dbReference type="SAM" id="Coils"/>
    </source>
</evidence>
<keyword evidence="6" id="KW-1185">Reference proteome</keyword>
<keyword evidence="1" id="KW-0175">Coiled coil</keyword>
<dbReference type="NCBIfam" id="NF033542">
    <property type="entry name" value="transpos_IS110"/>
    <property type="match status" value="1"/>
</dbReference>
<feature type="domain" description="Transposase IS110-like N-terminal" evidence="2">
    <location>
        <begin position="3"/>
        <end position="125"/>
    </location>
</feature>
<dbReference type="PANTHER" id="PTHR33055">
    <property type="entry name" value="TRANSPOSASE FOR INSERTION SEQUENCE ELEMENT IS1111A"/>
    <property type="match status" value="1"/>
</dbReference>
<protein>
    <submittedName>
        <fullName evidence="5">IS110 family transposase</fullName>
    </submittedName>
</protein>
<reference evidence="5" key="2">
    <citation type="submission" date="2022-11" db="EMBL/GenBank/DDBJ databases">
        <title>Draft genome sequence of Sellimonas catena strain 12EGH17.</title>
        <authorList>
            <person name="Atsushi H."/>
            <person name="Moriya O."/>
            <person name="Mitsuo S."/>
        </authorList>
    </citation>
    <scope>NUCLEOTIDE SEQUENCE</scope>
    <source>
        <strain evidence="5">12EGH17</strain>
    </source>
</reference>
<feature type="coiled-coil region" evidence="1">
    <location>
        <begin position="199"/>
        <end position="226"/>
    </location>
</feature>
<sequence>MSLIGKLSSYDKSQLLIGMEDTGHYHFALLKYLLDRHYTVALINPTTTDLTRKLQGGITKNDPLDSLTICDVIGSNQRKKPYRITKVNRFDLYEQKQLTRHHHNLKEELNIYKNRLQKCIDIVFPELNSLFRSKYGIVYMNVLKTFASAEKIANSDIRIIRKCFEYEGRGKRIQLSAEQLKTTAKASVGISSVAEEIQIRHLVCQIEMIEEQLSEIDKKIEEFSLQNNSPILSIPGISHFSATSILAELGDICNYTKASQIIKFAGVAPYHYESSQFLARHTAITKKGSRYLRKTLYQIILPVINHNRVFTAYYNKKLAEGKGHRCAQGHCIRKLLRIIYHLLSTGQTFDPALLI</sequence>
<reference evidence="5 6" key="3">
    <citation type="journal article" date="2023" name="Int. J. Syst. Evol. Microbiol.">
        <title>Sellimonas catena sp. nov., isolated from human faeces.</title>
        <authorList>
            <person name="Hisatomi A."/>
            <person name="Ohkuma M."/>
            <person name="Sakamoto M."/>
        </authorList>
    </citation>
    <scope>NUCLEOTIDE SEQUENCE [LARGE SCALE GENOMIC DNA]</scope>
    <source>
        <strain evidence="5 6">12EGH17</strain>
    </source>
</reference>
<reference evidence="5" key="1">
    <citation type="submission" date="2022-11" db="EMBL/GenBank/DDBJ databases">
        <title>Draft genome sequence of Sellimonas catena strain 12EGH17.</title>
        <authorList>
            <person name="Hisatomi A."/>
            <person name="Ohkuma M."/>
            <person name="Sakamoto M."/>
        </authorList>
    </citation>
    <scope>NUCLEOTIDE SEQUENCE</scope>
    <source>
        <strain evidence="5">12EGH17</strain>
    </source>
</reference>
<dbReference type="GO" id="GO:0004803">
    <property type="term" value="F:transposase activity"/>
    <property type="evidence" value="ECO:0007669"/>
    <property type="project" value="InterPro"/>
</dbReference>
<proteinExistence type="predicted"/>
<accession>A0A9W6CD63</accession>